<name>A0A168A4B6_9EURO</name>
<sequence>MPSTALADPGFSSQVAELRHDRRPNSAKQQTSRRAFHRAPGLMPPIVEPSPQHGWGLGDTLVFEVAERLPRLSTMDCTYESAIIQTVASSGSCSEHT</sequence>
<comment type="caution">
    <text evidence="2">The sequence shown here is derived from an EMBL/GenBank/DDBJ whole genome shotgun (WGS) entry which is preliminary data.</text>
</comment>
<dbReference type="Proteomes" id="UP000242877">
    <property type="component" value="Unassembled WGS sequence"/>
</dbReference>
<dbReference type="VEuPathDB" id="FungiDB:AAP_02244"/>
<evidence type="ECO:0000256" key="1">
    <source>
        <dbReference type="SAM" id="MobiDB-lite"/>
    </source>
</evidence>
<evidence type="ECO:0000313" key="2">
    <source>
        <dbReference type="EMBL" id="KZZ93452.1"/>
    </source>
</evidence>
<dbReference type="AlphaFoldDB" id="A0A168A4B6"/>
<proteinExistence type="predicted"/>
<gene>
    <name evidence="2" type="ORF">AAP_02244</name>
</gene>
<organism evidence="2 3">
    <name type="scientific">Ascosphaera apis ARSEF 7405</name>
    <dbReference type="NCBI Taxonomy" id="392613"/>
    <lineage>
        <taxon>Eukaryota</taxon>
        <taxon>Fungi</taxon>
        <taxon>Dikarya</taxon>
        <taxon>Ascomycota</taxon>
        <taxon>Pezizomycotina</taxon>
        <taxon>Eurotiomycetes</taxon>
        <taxon>Eurotiomycetidae</taxon>
        <taxon>Onygenales</taxon>
        <taxon>Ascosphaeraceae</taxon>
        <taxon>Ascosphaera</taxon>
    </lineage>
</organism>
<evidence type="ECO:0000313" key="3">
    <source>
        <dbReference type="Proteomes" id="UP000242877"/>
    </source>
</evidence>
<dbReference type="EMBL" id="AZGZ01000008">
    <property type="protein sequence ID" value="KZZ93452.1"/>
    <property type="molecule type" value="Genomic_DNA"/>
</dbReference>
<feature type="region of interest" description="Disordered" evidence="1">
    <location>
        <begin position="1"/>
        <end position="51"/>
    </location>
</feature>
<protein>
    <submittedName>
        <fullName evidence="2">Uncharacterized protein</fullName>
    </submittedName>
</protein>
<reference evidence="2 3" key="1">
    <citation type="journal article" date="2016" name="Genome Biol. Evol.">
        <title>Divergent and convergent evolution of fungal pathogenicity.</title>
        <authorList>
            <person name="Shang Y."/>
            <person name="Xiao G."/>
            <person name="Zheng P."/>
            <person name="Cen K."/>
            <person name="Zhan S."/>
            <person name="Wang C."/>
        </authorList>
    </citation>
    <scope>NUCLEOTIDE SEQUENCE [LARGE SCALE GENOMIC DNA]</scope>
    <source>
        <strain evidence="2 3">ARSEF 7405</strain>
    </source>
</reference>
<accession>A0A168A4B6</accession>
<keyword evidence="3" id="KW-1185">Reference proteome</keyword>